<keyword evidence="3" id="KW-0285">Flavoprotein</keyword>
<gene>
    <name evidence="10" type="ORF">DI569_01345</name>
</gene>
<comment type="cofactor">
    <cofactor evidence="2">
        <name>[4Fe-4S] cluster</name>
        <dbReference type="ChEBI" id="CHEBI:49883"/>
    </cofactor>
</comment>
<dbReference type="PANTHER" id="PTHR42917:SF2">
    <property type="entry name" value="2,4-DIENOYL-COA REDUCTASE [(2E)-ENOYL-COA-PRODUCING]"/>
    <property type="match status" value="1"/>
</dbReference>
<proteinExistence type="predicted"/>
<feature type="domain" description="NADH:flavin oxidoreductase/NADH oxidase N-terminal" evidence="9">
    <location>
        <begin position="88"/>
        <end position="151"/>
    </location>
</feature>
<keyword evidence="7" id="KW-0408">Iron</keyword>
<evidence type="ECO:0000256" key="1">
    <source>
        <dbReference type="ARBA" id="ARBA00001917"/>
    </source>
</evidence>
<evidence type="ECO:0000256" key="7">
    <source>
        <dbReference type="ARBA" id="ARBA00023004"/>
    </source>
</evidence>
<dbReference type="EMBL" id="QFPJ01000002">
    <property type="protein sequence ID" value="PZQ24494.1"/>
    <property type="molecule type" value="Genomic_DNA"/>
</dbReference>
<comment type="caution">
    <text evidence="10">The sequence shown here is derived from an EMBL/GenBank/DDBJ whole genome shotgun (WGS) entry which is preliminary data.</text>
</comment>
<keyword evidence="5" id="KW-0479">Metal-binding</keyword>
<evidence type="ECO:0000313" key="11">
    <source>
        <dbReference type="Proteomes" id="UP000248597"/>
    </source>
</evidence>
<evidence type="ECO:0000256" key="5">
    <source>
        <dbReference type="ARBA" id="ARBA00022723"/>
    </source>
</evidence>
<keyword evidence="8" id="KW-0411">Iron-sulfur</keyword>
<evidence type="ECO:0000256" key="3">
    <source>
        <dbReference type="ARBA" id="ARBA00022630"/>
    </source>
</evidence>
<evidence type="ECO:0000313" key="10">
    <source>
        <dbReference type="EMBL" id="PZQ24494.1"/>
    </source>
</evidence>
<dbReference type="AlphaFoldDB" id="A0A2W5L846"/>
<accession>A0A2W5L846</accession>
<sequence>MPSSTRYPHIFTPLDVGRNRIKNRIIMGSMHTGLEDIPDGGRRLAAYFVERVRGGVGMIITGGIAPHVSAGPGAILAHWSDVPMHRHVPKPLDARGIEEQIAAFAQCAMLAEAAGYDGVEVIGSAGYLISTFLVEKTNRRTDDWGGTWANRGPPGRLSGRRCRSYGPNIGCRRTA</sequence>
<dbReference type="Gene3D" id="3.20.20.70">
    <property type="entry name" value="Aldolase class I"/>
    <property type="match status" value="2"/>
</dbReference>
<organism evidence="10 11">
    <name type="scientific">Sphingopyxis macrogoltabida</name>
    <name type="common">Sphingomonas macrogoltabidus</name>
    <dbReference type="NCBI Taxonomy" id="33050"/>
    <lineage>
        <taxon>Bacteria</taxon>
        <taxon>Pseudomonadati</taxon>
        <taxon>Pseudomonadota</taxon>
        <taxon>Alphaproteobacteria</taxon>
        <taxon>Sphingomonadales</taxon>
        <taxon>Sphingomonadaceae</taxon>
        <taxon>Sphingopyxis</taxon>
    </lineage>
</organism>
<protein>
    <recommendedName>
        <fullName evidence="9">NADH:flavin oxidoreductase/NADH oxidase N-terminal domain-containing protein</fullName>
    </recommendedName>
</protein>
<dbReference type="Proteomes" id="UP000248597">
    <property type="component" value="Unassembled WGS sequence"/>
</dbReference>
<feature type="domain" description="NADH:flavin oxidoreductase/NADH oxidase N-terminal" evidence="9">
    <location>
        <begin position="10"/>
        <end position="69"/>
    </location>
</feature>
<dbReference type="InterPro" id="IPR013785">
    <property type="entry name" value="Aldolase_TIM"/>
</dbReference>
<evidence type="ECO:0000256" key="6">
    <source>
        <dbReference type="ARBA" id="ARBA00023002"/>
    </source>
</evidence>
<evidence type="ECO:0000259" key="9">
    <source>
        <dbReference type="Pfam" id="PF00724"/>
    </source>
</evidence>
<evidence type="ECO:0000256" key="8">
    <source>
        <dbReference type="ARBA" id="ARBA00023014"/>
    </source>
</evidence>
<dbReference type="SUPFAM" id="SSF51395">
    <property type="entry name" value="FMN-linked oxidoreductases"/>
    <property type="match status" value="1"/>
</dbReference>
<dbReference type="PANTHER" id="PTHR42917">
    <property type="entry name" value="2,4-DIENOYL-COA REDUCTASE"/>
    <property type="match status" value="1"/>
</dbReference>
<keyword evidence="6" id="KW-0560">Oxidoreductase</keyword>
<comment type="cofactor">
    <cofactor evidence="1">
        <name>FMN</name>
        <dbReference type="ChEBI" id="CHEBI:58210"/>
    </cofactor>
</comment>
<dbReference type="GO" id="GO:0016491">
    <property type="term" value="F:oxidoreductase activity"/>
    <property type="evidence" value="ECO:0007669"/>
    <property type="project" value="UniProtKB-KW"/>
</dbReference>
<dbReference type="GO" id="GO:0046872">
    <property type="term" value="F:metal ion binding"/>
    <property type="evidence" value="ECO:0007669"/>
    <property type="project" value="UniProtKB-KW"/>
</dbReference>
<name>A0A2W5L846_SPHMC</name>
<dbReference type="InterPro" id="IPR051793">
    <property type="entry name" value="NADH:flavin_oxidoreductase"/>
</dbReference>
<dbReference type="InterPro" id="IPR001155">
    <property type="entry name" value="OxRdtase_FMN_N"/>
</dbReference>
<dbReference type="GO" id="GO:0010181">
    <property type="term" value="F:FMN binding"/>
    <property type="evidence" value="ECO:0007669"/>
    <property type="project" value="InterPro"/>
</dbReference>
<dbReference type="GO" id="GO:0051536">
    <property type="term" value="F:iron-sulfur cluster binding"/>
    <property type="evidence" value="ECO:0007669"/>
    <property type="project" value="UniProtKB-KW"/>
</dbReference>
<evidence type="ECO:0000256" key="4">
    <source>
        <dbReference type="ARBA" id="ARBA00022643"/>
    </source>
</evidence>
<evidence type="ECO:0000256" key="2">
    <source>
        <dbReference type="ARBA" id="ARBA00001966"/>
    </source>
</evidence>
<keyword evidence="4" id="KW-0288">FMN</keyword>
<reference evidence="10 11" key="1">
    <citation type="submission" date="2017-08" db="EMBL/GenBank/DDBJ databases">
        <title>Infants hospitalized years apart are colonized by the same room-sourced microbial strains.</title>
        <authorList>
            <person name="Brooks B."/>
            <person name="Olm M.R."/>
            <person name="Firek B.A."/>
            <person name="Baker R."/>
            <person name="Thomas B.C."/>
            <person name="Morowitz M.J."/>
            <person name="Banfield J.F."/>
        </authorList>
    </citation>
    <scope>NUCLEOTIDE SEQUENCE [LARGE SCALE GENOMIC DNA]</scope>
    <source>
        <strain evidence="10">S2_005_003_R2_47</strain>
    </source>
</reference>
<dbReference type="Pfam" id="PF00724">
    <property type="entry name" value="Oxidored_FMN"/>
    <property type="match status" value="2"/>
</dbReference>